<evidence type="ECO:0000256" key="6">
    <source>
        <dbReference type="ARBA" id="ARBA00023065"/>
    </source>
</evidence>
<keyword evidence="6" id="KW-0406">Ion transport</keyword>
<evidence type="ECO:0000256" key="8">
    <source>
        <dbReference type="ARBA" id="ARBA00023303"/>
    </source>
</evidence>
<dbReference type="Proteomes" id="UP000314986">
    <property type="component" value="Unassembled WGS sequence"/>
</dbReference>
<keyword evidence="11" id="KW-1185">Reference proteome</keyword>
<feature type="transmembrane region" description="Helical" evidence="9">
    <location>
        <begin position="20"/>
        <end position="41"/>
    </location>
</feature>
<dbReference type="GO" id="GO:1904669">
    <property type="term" value="P:ATP export"/>
    <property type="evidence" value="ECO:0007669"/>
    <property type="project" value="UniProtKB-ARBA"/>
</dbReference>
<dbReference type="AlphaFoldDB" id="A0A4W3GSW0"/>
<reference evidence="11" key="2">
    <citation type="journal article" date="2007" name="PLoS Biol.">
        <title>Survey sequencing and comparative analysis of the elephant shark (Callorhinchus milii) genome.</title>
        <authorList>
            <person name="Venkatesh B."/>
            <person name="Kirkness E.F."/>
            <person name="Loh Y.H."/>
            <person name="Halpern A.L."/>
            <person name="Lee A.P."/>
            <person name="Johnson J."/>
            <person name="Dandona N."/>
            <person name="Viswanathan L.D."/>
            <person name="Tay A."/>
            <person name="Venter J.C."/>
            <person name="Strausberg R.L."/>
            <person name="Brenner S."/>
        </authorList>
    </citation>
    <scope>NUCLEOTIDE SEQUENCE [LARGE SCALE GENOMIC DNA]</scope>
</reference>
<reference evidence="11" key="3">
    <citation type="journal article" date="2014" name="Nature">
        <title>Elephant shark genome provides unique insights into gnathostome evolution.</title>
        <authorList>
            <consortium name="International Elephant Shark Genome Sequencing Consortium"/>
            <person name="Venkatesh B."/>
            <person name="Lee A.P."/>
            <person name="Ravi V."/>
            <person name="Maurya A.K."/>
            <person name="Lian M.M."/>
            <person name="Swann J.B."/>
            <person name="Ohta Y."/>
            <person name="Flajnik M.F."/>
            <person name="Sutoh Y."/>
            <person name="Kasahara M."/>
            <person name="Hoon S."/>
            <person name="Gangu V."/>
            <person name="Roy S.W."/>
            <person name="Irimia M."/>
            <person name="Korzh V."/>
            <person name="Kondrychyn I."/>
            <person name="Lim Z.W."/>
            <person name="Tay B.H."/>
            <person name="Tohari S."/>
            <person name="Kong K.W."/>
            <person name="Ho S."/>
            <person name="Lorente-Galdos B."/>
            <person name="Quilez J."/>
            <person name="Marques-Bonet T."/>
            <person name="Raney B.J."/>
            <person name="Ingham P.W."/>
            <person name="Tay A."/>
            <person name="Hillier L.W."/>
            <person name="Minx P."/>
            <person name="Boehm T."/>
            <person name="Wilson R.K."/>
            <person name="Brenner S."/>
            <person name="Warren W.C."/>
        </authorList>
    </citation>
    <scope>NUCLEOTIDE SEQUENCE [LARGE SCALE GENOMIC DNA]</scope>
</reference>
<proteinExistence type="inferred from homology"/>
<dbReference type="GO" id="GO:0005886">
    <property type="term" value="C:plasma membrane"/>
    <property type="evidence" value="ECO:0007669"/>
    <property type="project" value="TreeGrafter"/>
</dbReference>
<protein>
    <submittedName>
        <fullName evidence="10">Uncharacterized protein</fullName>
    </submittedName>
</protein>
<dbReference type="GO" id="GO:0005261">
    <property type="term" value="F:monoatomic cation channel activity"/>
    <property type="evidence" value="ECO:0007669"/>
    <property type="project" value="TreeGrafter"/>
</dbReference>
<dbReference type="Pfam" id="PF14798">
    <property type="entry name" value="Ca_hom_mod"/>
    <property type="match status" value="1"/>
</dbReference>
<reference evidence="11" key="1">
    <citation type="journal article" date="2006" name="Science">
        <title>Ancient noncoding elements conserved in the human genome.</title>
        <authorList>
            <person name="Venkatesh B."/>
            <person name="Kirkness E.F."/>
            <person name="Loh Y.H."/>
            <person name="Halpern A.L."/>
            <person name="Lee A.P."/>
            <person name="Johnson J."/>
            <person name="Dandona N."/>
            <person name="Viswanathan L.D."/>
            <person name="Tay A."/>
            <person name="Venter J.C."/>
            <person name="Strausberg R.L."/>
            <person name="Brenner S."/>
        </authorList>
    </citation>
    <scope>NUCLEOTIDE SEQUENCE [LARGE SCALE GENOMIC DNA]</scope>
</reference>
<dbReference type="InterPro" id="IPR029569">
    <property type="entry name" value="CALHM"/>
</dbReference>
<dbReference type="PANTHER" id="PTHR32261">
    <property type="entry name" value="CALCIUM HOMEOSTASIS MODULATOR PROTEIN"/>
    <property type="match status" value="1"/>
</dbReference>
<evidence type="ECO:0000313" key="10">
    <source>
        <dbReference type="Ensembl" id="ENSCMIP00000006132.1"/>
    </source>
</evidence>
<feature type="transmembrane region" description="Helical" evidence="9">
    <location>
        <begin position="53"/>
        <end position="74"/>
    </location>
</feature>
<evidence type="ECO:0000256" key="5">
    <source>
        <dbReference type="ARBA" id="ARBA00022989"/>
    </source>
</evidence>
<evidence type="ECO:0000256" key="7">
    <source>
        <dbReference type="ARBA" id="ARBA00023136"/>
    </source>
</evidence>
<evidence type="ECO:0000256" key="3">
    <source>
        <dbReference type="ARBA" id="ARBA00022448"/>
    </source>
</evidence>
<evidence type="ECO:0000256" key="1">
    <source>
        <dbReference type="ARBA" id="ARBA00004141"/>
    </source>
</evidence>
<evidence type="ECO:0000256" key="4">
    <source>
        <dbReference type="ARBA" id="ARBA00022692"/>
    </source>
</evidence>
<dbReference type="PANTHER" id="PTHR32261:SF1">
    <property type="entry name" value="CALCIUM HOMEOSTASIS MODULATOR PROTEIN"/>
    <property type="match status" value="1"/>
</dbReference>
<evidence type="ECO:0000256" key="9">
    <source>
        <dbReference type="SAM" id="Phobius"/>
    </source>
</evidence>
<accession>A0A4W3GSW0</accession>
<comment type="subcellular location">
    <subcellularLocation>
        <location evidence="1">Membrane</location>
        <topology evidence="1">Multi-pass membrane protein</topology>
    </subcellularLocation>
</comment>
<reference evidence="10" key="5">
    <citation type="submission" date="2025-09" db="UniProtKB">
        <authorList>
            <consortium name="Ensembl"/>
        </authorList>
    </citation>
    <scope>IDENTIFICATION</scope>
</reference>
<keyword evidence="7 9" id="KW-0472">Membrane</keyword>
<evidence type="ECO:0000313" key="11">
    <source>
        <dbReference type="Proteomes" id="UP000314986"/>
    </source>
</evidence>
<comment type="similarity">
    <text evidence="2">Belongs to the CALHM family.</text>
</comment>
<keyword evidence="8" id="KW-0407">Ion channel</keyword>
<dbReference type="InParanoid" id="A0A4W3GSW0"/>
<organism evidence="10 11">
    <name type="scientific">Callorhinchus milii</name>
    <name type="common">Ghost shark</name>
    <dbReference type="NCBI Taxonomy" id="7868"/>
    <lineage>
        <taxon>Eukaryota</taxon>
        <taxon>Metazoa</taxon>
        <taxon>Chordata</taxon>
        <taxon>Craniata</taxon>
        <taxon>Vertebrata</taxon>
        <taxon>Chondrichthyes</taxon>
        <taxon>Holocephali</taxon>
        <taxon>Chimaeriformes</taxon>
        <taxon>Callorhinchidae</taxon>
        <taxon>Callorhinchus</taxon>
    </lineage>
</organism>
<evidence type="ECO:0000256" key="2">
    <source>
        <dbReference type="ARBA" id="ARBA00008497"/>
    </source>
</evidence>
<reference evidence="10" key="4">
    <citation type="submission" date="2025-08" db="UniProtKB">
        <authorList>
            <consortium name="Ensembl"/>
        </authorList>
    </citation>
    <scope>IDENTIFICATION</scope>
</reference>
<name>A0A4W3GSW0_CALMI</name>
<dbReference type="Ensembl" id="ENSCMIT00000006338.1">
    <property type="protein sequence ID" value="ENSCMIP00000006132.1"/>
    <property type="gene ID" value="ENSCMIG00000003531.1"/>
</dbReference>
<feature type="transmembrane region" description="Helical" evidence="9">
    <location>
        <begin position="86"/>
        <end position="106"/>
    </location>
</feature>
<keyword evidence="3" id="KW-0813">Transport</keyword>
<keyword evidence="5 9" id="KW-1133">Transmembrane helix</keyword>
<sequence>SPPTAIKKGFLKDLRNQSTVLGSTAMFFVLAVVEELLEMTFSCPCEPNLNKLYVALFFCLPSLTFAFISAIAHECPRNCSADGKKAWRFVVSVLAPPVMWLVLLLLDGDYLICAKSPGTVRIHNVTRKQGANPCEAKASDGGAVDNADRKVVAALLQSQSGGVGPIGIRMEGTCFNVCSSEQSPYHVFGTTRSTSPTVKSSGCRFYERKAAANCLQSCPVTNRRLSECFSSTEYEPQSAILPSRNKRVPRPVNRCVK</sequence>
<keyword evidence="4 9" id="KW-0812">Transmembrane</keyword>